<evidence type="ECO:0000256" key="10">
    <source>
        <dbReference type="ARBA" id="ARBA00023004"/>
    </source>
</evidence>
<evidence type="ECO:0000256" key="6">
    <source>
        <dbReference type="ARBA" id="ARBA00022692"/>
    </source>
</evidence>
<dbReference type="GO" id="GO:0004497">
    <property type="term" value="F:monooxygenase activity"/>
    <property type="evidence" value="ECO:0007669"/>
    <property type="project" value="UniProtKB-KW"/>
</dbReference>
<evidence type="ECO:0000256" key="4">
    <source>
        <dbReference type="ARBA" id="ARBA00010617"/>
    </source>
</evidence>
<dbReference type="Gene3D" id="1.10.630.10">
    <property type="entry name" value="Cytochrome P450"/>
    <property type="match status" value="1"/>
</dbReference>
<dbReference type="InterPro" id="IPR001128">
    <property type="entry name" value="Cyt_P450"/>
</dbReference>
<evidence type="ECO:0000313" key="14">
    <source>
        <dbReference type="Proteomes" id="UP000053558"/>
    </source>
</evidence>
<dbReference type="PRINTS" id="PR00463">
    <property type="entry name" value="EP450I"/>
</dbReference>
<comment type="caution">
    <text evidence="13">The sequence shown here is derived from an EMBL/GenBank/DDBJ whole genome shotgun (WGS) entry which is preliminary data.</text>
</comment>
<protein>
    <submittedName>
        <fullName evidence="13">Cytochrome P450</fullName>
    </submittedName>
</protein>
<dbReference type="InterPro" id="IPR002401">
    <property type="entry name" value="Cyt_P450_E_grp-I"/>
</dbReference>
<dbReference type="PRINTS" id="PR00385">
    <property type="entry name" value="P450"/>
</dbReference>
<name>A0A5M3MT66_CONPW</name>
<evidence type="ECO:0000256" key="2">
    <source>
        <dbReference type="ARBA" id="ARBA00004370"/>
    </source>
</evidence>
<evidence type="ECO:0000256" key="3">
    <source>
        <dbReference type="ARBA" id="ARBA00004721"/>
    </source>
</evidence>
<evidence type="ECO:0000256" key="8">
    <source>
        <dbReference type="ARBA" id="ARBA00022989"/>
    </source>
</evidence>
<dbReference type="GO" id="GO:0005506">
    <property type="term" value="F:iron ion binding"/>
    <property type="evidence" value="ECO:0007669"/>
    <property type="project" value="InterPro"/>
</dbReference>
<comment type="pathway">
    <text evidence="3">Secondary metabolite biosynthesis; terpenoid biosynthesis.</text>
</comment>
<proteinExistence type="inferred from homology"/>
<organism evidence="13 14">
    <name type="scientific">Coniophora puteana (strain RWD-64-598)</name>
    <name type="common">Brown rot fungus</name>
    <dbReference type="NCBI Taxonomy" id="741705"/>
    <lineage>
        <taxon>Eukaryota</taxon>
        <taxon>Fungi</taxon>
        <taxon>Dikarya</taxon>
        <taxon>Basidiomycota</taxon>
        <taxon>Agaricomycotina</taxon>
        <taxon>Agaricomycetes</taxon>
        <taxon>Agaricomycetidae</taxon>
        <taxon>Boletales</taxon>
        <taxon>Coniophorineae</taxon>
        <taxon>Coniophoraceae</taxon>
        <taxon>Coniophora</taxon>
    </lineage>
</organism>
<dbReference type="InterPro" id="IPR050121">
    <property type="entry name" value="Cytochrome_P450_monoxygenase"/>
</dbReference>
<dbReference type="GeneID" id="19205169"/>
<evidence type="ECO:0000256" key="11">
    <source>
        <dbReference type="ARBA" id="ARBA00023033"/>
    </source>
</evidence>
<dbReference type="PANTHER" id="PTHR24305">
    <property type="entry name" value="CYTOCHROME P450"/>
    <property type="match status" value="1"/>
</dbReference>
<keyword evidence="10" id="KW-0408">Iron</keyword>
<dbReference type="GO" id="GO:0016705">
    <property type="term" value="F:oxidoreductase activity, acting on paired donors, with incorporation or reduction of molecular oxygen"/>
    <property type="evidence" value="ECO:0007669"/>
    <property type="project" value="InterPro"/>
</dbReference>
<keyword evidence="5" id="KW-0349">Heme</keyword>
<evidence type="ECO:0000256" key="9">
    <source>
        <dbReference type="ARBA" id="ARBA00023002"/>
    </source>
</evidence>
<keyword evidence="6" id="KW-0812">Transmembrane</keyword>
<keyword evidence="11" id="KW-0503">Monooxygenase</keyword>
<dbReference type="EMBL" id="JH711577">
    <property type="protein sequence ID" value="EIW81845.1"/>
    <property type="molecule type" value="Genomic_DNA"/>
</dbReference>
<keyword evidence="9" id="KW-0560">Oxidoreductase</keyword>
<dbReference type="PANTHER" id="PTHR24305:SF166">
    <property type="entry name" value="CYTOCHROME P450 12A4, MITOCHONDRIAL-RELATED"/>
    <property type="match status" value="1"/>
</dbReference>
<sequence length="396" mass="43683">MPAFSNAAMRSFHPFFSNCAHKCKNTWDILTKDNGAAIEIQTWMNKISIDSIGQGGFSHDFRAFEGEQPIVAKMFDADDASTSFLNMLPTLLLFFPWLDKLPGQRKKQARRLGESLKGIADEVWARARKGEVSDGMGETSVMSRLMRAKGSESGLQLSREEVLDEITVLVLAGYITTSTTLTWALVELARNPDAQKKLRDELAQYDGDQLSYDELMNNSILPYLDAVTHETLRLHPAATEVERAIQDDLIPLSSPVVSASGAPISQVPVPRGTLVAVPIAAINRSPRFWGPDAASFRPERWLDGAAESGPAEELVGHRHLITFANGPRTFLVDEEEKLMWCALQTVLSVLARHFSFEIDGGNAQKVTILRGRSLPARMILGENGKPVTLKVTRDPA</sequence>
<keyword evidence="7" id="KW-0479">Metal-binding</keyword>
<accession>A0A5M3MT66</accession>
<gene>
    <name evidence="13" type="ORF">CONPUDRAFT_164586</name>
</gene>
<keyword evidence="8" id="KW-1133">Transmembrane helix</keyword>
<evidence type="ECO:0000313" key="13">
    <source>
        <dbReference type="EMBL" id="EIW81845.1"/>
    </source>
</evidence>
<dbReference type="GO" id="GO:0020037">
    <property type="term" value="F:heme binding"/>
    <property type="evidence" value="ECO:0007669"/>
    <property type="project" value="InterPro"/>
</dbReference>
<dbReference type="SUPFAM" id="SSF48264">
    <property type="entry name" value="Cytochrome P450"/>
    <property type="match status" value="1"/>
</dbReference>
<dbReference type="Proteomes" id="UP000053558">
    <property type="component" value="Unassembled WGS sequence"/>
</dbReference>
<reference evidence="14" key="1">
    <citation type="journal article" date="2012" name="Science">
        <title>The Paleozoic origin of enzymatic lignin decomposition reconstructed from 31 fungal genomes.</title>
        <authorList>
            <person name="Floudas D."/>
            <person name="Binder M."/>
            <person name="Riley R."/>
            <person name="Barry K."/>
            <person name="Blanchette R.A."/>
            <person name="Henrissat B."/>
            <person name="Martinez A.T."/>
            <person name="Otillar R."/>
            <person name="Spatafora J.W."/>
            <person name="Yadav J.S."/>
            <person name="Aerts A."/>
            <person name="Benoit I."/>
            <person name="Boyd A."/>
            <person name="Carlson A."/>
            <person name="Copeland A."/>
            <person name="Coutinho P.M."/>
            <person name="de Vries R.P."/>
            <person name="Ferreira P."/>
            <person name="Findley K."/>
            <person name="Foster B."/>
            <person name="Gaskell J."/>
            <person name="Glotzer D."/>
            <person name="Gorecki P."/>
            <person name="Heitman J."/>
            <person name="Hesse C."/>
            <person name="Hori C."/>
            <person name="Igarashi K."/>
            <person name="Jurgens J.A."/>
            <person name="Kallen N."/>
            <person name="Kersten P."/>
            <person name="Kohler A."/>
            <person name="Kuees U."/>
            <person name="Kumar T.K.A."/>
            <person name="Kuo A."/>
            <person name="LaButti K."/>
            <person name="Larrondo L.F."/>
            <person name="Lindquist E."/>
            <person name="Ling A."/>
            <person name="Lombard V."/>
            <person name="Lucas S."/>
            <person name="Lundell T."/>
            <person name="Martin R."/>
            <person name="McLaughlin D.J."/>
            <person name="Morgenstern I."/>
            <person name="Morin E."/>
            <person name="Murat C."/>
            <person name="Nagy L.G."/>
            <person name="Nolan M."/>
            <person name="Ohm R.A."/>
            <person name="Patyshakuliyeva A."/>
            <person name="Rokas A."/>
            <person name="Ruiz-Duenas F.J."/>
            <person name="Sabat G."/>
            <person name="Salamov A."/>
            <person name="Samejima M."/>
            <person name="Schmutz J."/>
            <person name="Slot J.C."/>
            <person name="St John F."/>
            <person name="Stenlid J."/>
            <person name="Sun H."/>
            <person name="Sun S."/>
            <person name="Syed K."/>
            <person name="Tsang A."/>
            <person name="Wiebenga A."/>
            <person name="Young D."/>
            <person name="Pisabarro A."/>
            <person name="Eastwood D.C."/>
            <person name="Martin F."/>
            <person name="Cullen D."/>
            <person name="Grigoriev I.V."/>
            <person name="Hibbett D.S."/>
        </authorList>
    </citation>
    <scope>NUCLEOTIDE SEQUENCE [LARGE SCALE GENOMIC DNA]</scope>
    <source>
        <strain evidence="14">RWD-64-598 SS2</strain>
    </source>
</reference>
<evidence type="ECO:0000256" key="5">
    <source>
        <dbReference type="ARBA" id="ARBA00022617"/>
    </source>
</evidence>
<dbReference type="GO" id="GO:0016020">
    <property type="term" value="C:membrane"/>
    <property type="evidence" value="ECO:0007669"/>
    <property type="project" value="UniProtKB-SubCell"/>
</dbReference>
<dbReference type="AlphaFoldDB" id="A0A5M3MT66"/>
<dbReference type="InterPro" id="IPR036396">
    <property type="entry name" value="Cyt_P450_sf"/>
</dbReference>
<dbReference type="RefSeq" id="XP_007767710.1">
    <property type="nucleotide sequence ID" value="XM_007769520.1"/>
</dbReference>
<comment type="cofactor">
    <cofactor evidence="1">
        <name>heme</name>
        <dbReference type="ChEBI" id="CHEBI:30413"/>
    </cofactor>
</comment>
<comment type="similarity">
    <text evidence="4">Belongs to the cytochrome P450 family.</text>
</comment>
<dbReference type="Pfam" id="PF00067">
    <property type="entry name" value="p450"/>
    <property type="match status" value="1"/>
</dbReference>
<dbReference type="OrthoDB" id="1470350at2759"/>
<keyword evidence="14" id="KW-1185">Reference proteome</keyword>
<evidence type="ECO:0000256" key="7">
    <source>
        <dbReference type="ARBA" id="ARBA00022723"/>
    </source>
</evidence>
<dbReference type="OMA" id="ADPTWDQ"/>
<keyword evidence="12" id="KW-0472">Membrane</keyword>
<evidence type="ECO:0000256" key="1">
    <source>
        <dbReference type="ARBA" id="ARBA00001971"/>
    </source>
</evidence>
<comment type="subcellular location">
    <subcellularLocation>
        <location evidence="2">Membrane</location>
    </subcellularLocation>
</comment>
<evidence type="ECO:0000256" key="12">
    <source>
        <dbReference type="ARBA" id="ARBA00023136"/>
    </source>
</evidence>
<dbReference type="KEGG" id="cput:CONPUDRAFT_164586"/>